<comment type="caution">
    <text evidence="4">The sequence shown here is derived from an EMBL/GenBank/DDBJ whole genome shotgun (WGS) entry which is preliminary data.</text>
</comment>
<dbReference type="AlphaFoldDB" id="A0A8H4UPK1"/>
<dbReference type="Proteomes" id="UP000635477">
    <property type="component" value="Unassembled WGS sequence"/>
</dbReference>
<evidence type="ECO:0000256" key="1">
    <source>
        <dbReference type="SAM" id="MobiDB-lite"/>
    </source>
</evidence>
<dbReference type="SMART" id="SM00321">
    <property type="entry name" value="WSC"/>
    <property type="match status" value="1"/>
</dbReference>
<feature type="compositionally biased region" description="Polar residues" evidence="1">
    <location>
        <begin position="136"/>
        <end position="146"/>
    </location>
</feature>
<evidence type="ECO:0000259" key="3">
    <source>
        <dbReference type="PROSITE" id="PS51212"/>
    </source>
</evidence>
<accession>A0A8H4UPK1</accession>
<feature type="compositionally biased region" description="Polar residues" evidence="1">
    <location>
        <begin position="175"/>
        <end position="184"/>
    </location>
</feature>
<dbReference type="EMBL" id="JABEYC010000209">
    <property type="protein sequence ID" value="KAF4980754.1"/>
    <property type="molecule type" value="Genomic_DNA"/>
</dbReference>
<proteinExistence type="predicted"/>
<gene>
    <name evidence="4" type="ORF">FZEAL_3309</name>
</gene>
<evidence type="ECO:0000313" key="5">
    <source>
        <dbReference type="Proteomes" id="UP000635477"/>
    </source>
</evidence>
<reference evidence="4" key="1">
    <citation type="journal article" date="2020" name="BMC Genomics">
        <title>Correction to: Identification and distribution of gene clusters required for synthesis of sphingolipid metabolism inhibitors in diverse species of the filamentous fungus Fusarium.</title>
        <authorList>
            <person name="Kim H.S."/>
            <person name="Lohmar J.M."/>
            <person name="Busman M."/>
            <person name="Brown D.W."/>
            <person name="Naumann T.A."/>
            <person name="Divon H.H."/>
            <person name="Lysoe E."/>
            <person name="Uhlig S."/>
            <person name="Proctor R.H."/>
        </authorList>
    </citation>
    <scope>NUCLEOTIDE SEQUENCE</scope>
    <source>
        <strain evidence="4">NRRL 22465</strain>
    </source>
</reference>
<feature type="region of interest" description="Disordered" evidence="1">
    <location>
        <begin position="126"/>
        <end position="202"/>
    </location>
</feature>
<keyword evidence="2" id="KW-0732">Signal</keyword>
<reference evidence="4" key="2">
    <citation type="submission" date="2020-05" db="EMBL/GenBank/DDBJ databases">
        <authorList>
            <person name="Kim H.-S."/>
            <person name="Proctor R.H."/>
            <person name="Brown D.W."/>
        </authorList>
    </citation>
    <scope>NUCLEOTIDE SEQUENCE</scope>
    <source>
        <strain evidence="4">NRRL 22465</strain>
    </source>
</reference>
<feature type="chain" id="PRO_5034712806" description="WSC domain-containing protein" evidence="2">
    <location>
        <begin position="18"/>
        <end position="322"/>
    </location>
</feature>
<evidence type="ECO:0000313" key="4">
    <source>
        <dbReference type="EMBL" id="KAF4980754.1"/>
    </source>
</evidence>
<organism evidence="4 5">
    <name type="scientific">Fusarium zealandicum</name>
    <dbReference type="NCBI Taxonomy" id="1053134"/>
    <lineage>
        <taxon>Eukaryota</taxon>
        <taxon>Fungi</taxon>
        <taxon>Dikarya</taxon>
        <taxon>Ascomycota</taxon>
        <taxon>Pezizomycotina</taxon>
        <taxon>Sordariomycetes</taxon>
        <taxon>Hypocreomycetidae</taxon>
        <taxon>Hypocreales</taxon>
        <taxon>Nectriaceae</taxon>
        <taxon>Fusarium</taxon>
        <taxon>Fusarium staphyleae species complex</taxon>
    </lineage>
</organism>
<dbReference type="PROSITE" id="PS51212">
    <property type="entry name" value="WSC"/>
    <property type="match status" value="1"/>
</dbReference>
<keyword evidence="5" id="KW-1185">Reference proteome</keyword>
<evidence type="ECO:0000256" key="2">
    <source>
        <dbReference type="SAM" id="SignalP"/>
    </source>
</evidence>
<sequence length="322" mass="33351">MLIYLLIALFGIAVTFGQATYGSESFKYWGCATVDAAGFDGPIQLPNGLLSPKSCQTACAGYMFAAISPNACRCGNDPEAIKAVEEGSCNHPCSEYPNSPMCGGTCPEGTPSISNLFIIDSTLLRDEDTLPDPDSLENTPVPSNDTPFLPPLEQSAASDALSEETSVPPRDTPPLESQITQAPPLSTDILQPPTETTGPILPSASVPLEPPGSIIADEPEPVLPMTPTTSPSTATLPLDNPPVTPATGSSTATWVAPGIPPEASAGSTTETLVTDTLAIPSMTPTEDDEPVPSQVTTSDSSQFEIPVLTALGELLLIAVMVV</sequence>
<feature type="domain" description="WSC" evidence="3">
    <location>
        <begin position="25"/>
        <end position="123"/>
    </location>
</feature>
<protein>
    <recommendedName>
        <fullName evidence="3">WSC domain-containing protein</fullName>
    </recommendedName>
</protein>
<feature type="signal peptide" evidence="2">
    <location>
        <begin position="1"/>
        <end position="17"/>
    </location>
</feature>
<name>A0A8H4UPK1_9HYPO</name>
<dbReference type="InterPro" id="IPR002889">
    <property type="entry name" value="WSC_carb-bd"/>
</dbReference>
<dbReference type="OrthoDB" id="5106279at2759"/>